<dbReference type="EMBL" id="CAUDKV010000007">
    <property type="protein sequence ID" value="CAJ0867586.1"/>
    <property type="molecule type" value="Genomic_DNA"/>
</dbReference>
<evidence type="ECO:0000313" key="4">
    <source>
        <dbReference type="Proteomes" id="UP001190002"/>
    </source>
</evidence>
<evidence type="ECO:0000313" key="5">
    <source>
        <dbReference type="Proteomes" id="UP001190452"/>
    </source>
</evidence>
<reference evidence="2 5" key="1">
    <citation type="submission" date="2023-07" db="EMBL/GenBank/DDBJ databases">
        <authorList>
            <person name="Peeters C."/>
        </authorList>
    </citation>
    <scope>NUCLEOTIDE SEQUENCE</scope>
    <source>
        <strain evidence="3 5">R-77569</strain>
        <strain evidence="2">R-77591</strain>
    </source>
</reference>
<dbReference type="EMBL" id="CATVXE010000001">
    <property type="protein sequence ID" value="CAJ0678948.1"/>
    <property type="molecule type" value="Genomic_DNA"/>
</dbReference>
<dbReference type="Proteomes" id="UP001190452">
    <property type="component" value="Unassembled WGS sequence"/>
</dbReference>
<proteinExistence type="predicted"/>
<evidence type="ECO:0008006" key="6">
    <source>
        <dbReference type="Google" id="ProtNLM"/>
    </source>
</evidence>
<protein>
    <recommendedName>
        <fullName evidence="6">DUF3224 domain-containing protein</fullName>
    </recommendedName>
</protein>
<comment type="caution">
    <text evidence="2">The sequence shown here is derived from an EMBL/GenBank/DDBJ whole genome shotgun (WGS) entry which is preliminary data.</text>
</comment>
<dbReference type="RefSeq" id="WP_222328874.1">
    <property type="nucleotide sequence ID" value="NZ_CATVXE010000001.1"/>
</dbReference>
<name>A0AAD2AHA2_9RALS</name>
<keyword evidence="5" id="KW-1185">Reference proteome</keyword>
<feature type="signal peptide" evidence="1">
    <location>
        <begin position="1"/>
        <end position="18"/>
    </location>
</feature>
<gene>
    <name evidence="3" type="ORF">R77569_01989</name>
    <name evidence="2" type="ORF">R77591_00039</name>
</gene>
<keyword evidence="1" id="KW-0732">Signal</keyword>
<organism evidence="2 4">
    <name type="scientific">Ralstonia mannitolilytica</name>
    <dbReference type="NCBI Taxonomy" id="105219"/>
    <lineage>
        <taxon>Bacteria</taxon>
        <taxon>Pseudomonadati</taxon>
        <taxon>Pseudomonadota</taxon>
        <taxon>Betaproteobacteria</taxon>
        <taxon>Burkholderiales</taxon>
        <taxon>Burkholderiaceae</taxon>
        <taxon>Ralstonia</taxon>
    </lineage>
</organism>
<evidence type="ECO:0000256" key="1">
    <source>
        <dbReference type="SAM" id="SignalP"/>
    </source>
</evidence>
<accession>A0AAD2AHA2</accession>
<dbReference type="AlphaFoldDB" id="A0AAD2AHA2"/>
<dbReference type="Proteomes" id="UP001190002">
    <property type="component" value="Unassembled WGS sequence"/>
</dbReference>
<evidence type="ECO:0000313" key="3">
    <source>
        <dbReference type="EMBL" id="CAJ0867586.1"/>
    </source>
</evidence>
<sequence length="161" mass="17349">MKSICCAIPLLFTSLANAHDIEWRHTFHLTQSSSFDVPDRSGHVVSVGEGTGLGFFPEGEVATMKLTYSVDFIKSEGTFTAYETYRFPSGSTISVQRIGSTTVDPTTKVSTLSGNFKFVAGSGVYEGISGGGTFIGKRLNPLAAGADQYLDYKGSYEFTKK</sequence>
<evidence type="ECO:0000313" key="2">
    <source>
        <dbReference type="EMBL" id="CAJ0678948.1"/>
    </source>
</evidence>
<feature type="chain" id="PRO_5042110425" description="DUF3224 domain-containing protein" evidence="1">
    <location>
        <begin position="19"/>
        <end position="161"/>
    </location>
</feature>